<evidence type="ECO:0000313" key="3">
    <source>
        <dbReference type="Proteomes" id="UP000230709"/>
    </source>
</evidence>
<name>A0A2D2CYS5_METT3</name>
<keyword evidence="2" id="KW-0808">Transferase</keyword>
<protein>
    <submittedName>
        <fullName evidence="2">Class I SAM-dependent methyltransferase</fullName>
    </submittedName>
</protein>
<dbReference type="Proteomes" id="UP000230709">
    <property type="component" value="Chromosome"/>
</dbReference>
<dbReference type="GO" id="GO:0032259">
    <property type="term" value="P:methylation"/>
    <property type="evidence" value="ECO:0007669"/>
    <property type="project" value="UniProtKB-KW"/>
</dbReference>
<dbReference type="EMBL" id="CP023737">
    <property type="protein sequence ID" value="ATQ67882.1"/>
    <property type="molecule type" value="Genomic_DNA"/>
</dbReference>
<feature type="domain" description="Methyltransferase type 11" evidence="1">
    <location>
        <begin position="43"/>
        <end position="133"/>
    </location>
</feature>
<dbReference type="SUPFAM" id="SSF53335">
    <property type="entry name" value="S-adenosyl-L-methionine-dependent methyltransferases"/>
    <property type="match status" value="1"/>
</dbReference>
<reference evidence="3" key="1">
    <citation type="submission" date="2017-10" db="EMBL/GenBank/DDBJ databases">
        <title>Completed PacBio SMRT sequence of Methylosinus trichosporium OB3b reveals presence of a third large plasmid.</title>
        <authorList>
            <person name="Charles T.C."/>
            <person name="Lynch M.D.J."/>
            <person name="Heil J.R."/>
            <person name="Cheng J."/>
        </authorList>
    </citation>
    <scope>NUCLEOTIDE SEQUENCE [LARGE SCALE GENOMIC DNA]</scope>
    <source>
        <strain evidence="3">OB3b</strain>
    </source>
</reference>
<dbReference type="PANTHER" id="PTHR43861:SF1">
    <property type="entry name" value="TRANS-ACONITATE 2-METHYLTRANSFERASE"/>
    <property type="match status" value="1"/>
</dbReference>
<proteinExistence type="predicted"/>
<dbReference type="AlphaFoldDB" id="A0A2D2CYS5"/>
<dbReference type="Pfam" id="PF08241">
    <property type="entry name" value="Methyltransf_11"/>
    <property type="match status" value="1"/>
</dbReference>
<dbReference type="InterPro" id="IPR013216">
    <property type="entry name" value="Methyltransf_11"/>
</dbReference>
<gene>
    <name evidence="2" type="ORF">CQW49_08230</name>
</gene>
<dbReference type="KEGG" id="mtw:CQW49_08230"/>
<sequence>MNDLSIIYQERFSNTGIERRKTVWRALCRYFFSRYIRPSDRVLDIACGYGEFINNIVAREKFAIDLNPDSASRLDHSVHFINKEATNLSSFADSCIDVAFSSNFLEHLPAKSDIVVLLRDVYRVLTPGGKLILLGPNIKYAFREYWDFFDHHIPLSDASIGEALQLAGFKVEITVPRFLPFTMNNTIPVHDILIRLYLSFPFVWSLFGKQFLIVAGKAQ</sequence>
<dbReference type="RefSeq" id="WP_003615306.1">
    <property type="nucleotide sequence ID" value="NZ_ADVE02000001.1"/>
</dbReference>
<organism evidence="2 3">
    <name type="scientific">Methylosinus trichosporium (strain ATCC 35070 / NCIMB 11131 / UNIQEM 75 / OB3b)</name>
    <dbReference type="NCBI Taxonomy" id="595536"/>
    <lineage>
        <taxon>Bacteria</taxon>
        <taxon>Pseudomonadati</taxon>
        <taxon>Pseudomonadota</taxon>
        <taxon>Alphaproteobacteria</taxon>
        <taxon>Hyphomicrobiales</taxon>
        <taxon>Methylocystaceae</taxon>
        <taxon>Methylosinus</taxon>
    </lineage>
</organism>
<dbReference type="Gene3D" id="3.40.50.150">
    <property type="entry name" value="Vaccinia Virus protein VP39"/>
    <property type="match status" value="1"/>
</dbReference>
<dbReference type="GO" id="GO:0008757">
    <property type="term" value="F:S-adenosylmethionine-dependent methyltransferase activity"/>
    <property type="evidence" value="ECO:0007669"/>
    <property type="project" value="InterPro"/>
</dbReference>
<dbReference type="CDD" id="cd02440">
    <property type="entry name" value="AdoMet_MTases"/>
    <property type="match status" value="1"/>
</dbReference>
<keyword evidence="2" id="KW-0489">Methyltransferase</keyword>
<keyword evidence="3" id="KW-1185">Reference proteome</keyword>
<evidence type="ECO:0000259" key="1">
    <source>
        <dbReference type="Pfam" id="PF08241"/>
    </source>
</evidence>
<dbReference type="PANTHER" id="PTHR43861">
    <property type="entry name" value="TRANS-ACONITATE 2-METHYLTRANSFERASE-RELATED"/>
    <property type="match status" value="1"/>
</dbReference>
<accession>A0A2D2CYS5</accession>
<evidence type="ECO:0000313" key="2">
    <source>
        <dbReference type="EMBL" id="ATQ67882.1"/>
    </source>
</evidence>
<dbReference type="STRING" id="595536.GCA_000178815_03500"/>
<dbReference type="InterPro" id="IPR029063">
    <property type="entry name" value="SAM-dependent_MTases_sf"/>
</dbReference>